<accession>A0A813YFL2</accession>
<dbReference type="AlphaFoldDB" id="A0A813YFL2"/>
<feature type="transmembrane region" description="Helical" evidence="1">
    <location>
        <begin position="269"/>
        <end position="291"/>
    </location>
</feature>
<feature type="transmembrane region" description="Helical" evidence="1">
    <location>
        <begin position="127"/>
        <end position="151"/>
    </location>
</feature>
<evidence type="ECO:0000256" key="1">
    <source>
        <dbReference type="SAM" id="Phobius"/>
    </source>
</evidence>
<reference evidence="2" key="1">
    <citation type="submission" date="2021-02" db="EMBL/GenBank/DDBJ databases">
        <authorList>
            <person name="Nowell W R."/>
        </authorList>
    </citation>
    <scope>NUCLEOTIDE SEQUENCE</scope>
</reference>
<keyword evidence="1" id="KW-1133">Transmembrane helix</keyword>
<name>A0A813YFL2_9BILA</name>
<feature type="transmembrane region" description="Helical" evidence="1">
    <location>
        <begin position="236"/>
        <end position="257"/>
    </location>
</feature>
<keyword evidence="1" id="KW-0472">Membrane</keyword>
<feature type="transmembrane region" description="Helical" evidence="1">
    <location>
        <begin position="203"/>
        <end position="221"/>
    </location>
</feature>
<sequence>MTSENNVTTIQIIVRNESFELSSSLFRQFLEYSSSSNFNVSKRDEQDQIYLNVHPCIFNAYLLYIQSGYFVQPDYLSQEDLINGLRICGAPFALINHYEHYAITSVLSSHEYSCHLIHNKNSIRHKWLNVLILIGLFIAGCCLTIDLYRQILMLNKNPYEETSQLLIIMIYLIDSILFLYSCTHAISKFISNAGAEKPLEKDPYFITNIISCLGILSYFIIQRPITNVYVSHWNSIWIFIHICRTIRIAQLGYRLIYIQWCLNAIIQSFWTFLQTITGLFWILIFSGSMLYTMDMIENNQQYSSNRLTILSAHETLYTIGYRNNAPYGYLTRLWTIISIYFMSSIVQILLWWFQTKVTIQWKILLDNEKKNNIINGHI</sequence>
<feature type="transmembrane region" description="Helical" evidence="1">
    <location>
        <begin position="333"/>
        <end position="353"/>
    </location>
</feature>
<gene>
    <name evidence="2" type="ORF">JXQ802_LOCUS8286</name>
</gene>
<evidence type="ECO:0000313" key="3">
    <source>
        <dbReference type="Proteomes" id="UP000663870"/>
    </source>
</evidence>
<dbReference type="SUPFAM" id="SSF81324">
    <property type="entry name" value="Voltage-gated potassium channels"/>
    <property type="match status" value="1"/>
</dbReference>
<feature type="transmembrane region" description="Helical" evidence="1">
    <location>
        <begin position="163"/>
        <end position="182"/>
    </location>
</feature>
<proteinExistence type="predicted"/>
<evidence type="ECO:0000313" key="2">
    <source>
        <dbReference type="EMBL" id="CAF0883704.1"/>
    </source>
</evidence>
<comment type="caution">
    <text evidence="2">The sequence shown here is derived from an EMBL/GenBank/DDBJ whole genome shotgun (WGS) entry which is preliminary data.</text>
</comment>
<keyword evidence="3" id="KW-1185">Reference proteome</keyword>
<protein>
    <recommendedName>
        <fullName evidence="4">BTB domain-containing protein</fullName>
    </recommendedName>
</protein>
<keyword evidence="1" id="KW-0812">Transmembrane</keyword>
<evidence type="ECO:0008006" key="4">
    <source>
        <dbReference type="Google" id="ProtNLM"/>
    </source>
</evidence>
<organism evidence="2 3">
    <name type="scientific">Rotaria sordida</name>
    <dbReference type="NCBI Taxonomy" id="392033"/>
    <lineage>
        <taxon>Eukaryota</taxon>
        <taxon>Metazoa</taxon>
        <taxon>Spiralia</taxon>
        <taxon>Gnathifera</taxon>
        <taxon>Rotifera</taxon>
        <taxon>Eurotatoria</taxon>
        <taxon>Bdelloidea</taxon>
        <taxon>Philodinida</taxon>
        <taxon>Philodinidae</taxon>
        <taxon>Rotaria</taxon>
    </lineage>
</organism>
<dbReference type="Proteomes" id="UP000663870">
    <property type="component" value="Unassembled WGS sequence"/>
</dbReference>
<dbReference type="EMBL" id="CAJNOL010000145">
    <property type="protein sequence ID" value="CAF0883704.1"/>
    <property type="molecule type" value="Genomic_DNA"/>
</dbReference>